<protein>
    <submittedName>
        <fullName evidence="1">Uncharacterized protein</fullName>
    </submittedName>
</protein>
<dbReference type="EMBL" id="CP090978">
    <property type="protein sequence ID" value="UJF31509.1"/>
    <property type="molecule type" value="Genomic_DNA"/>
</dbReference>
<evidence type="ECO:0000313" key="2">
    <source>
        <dbReference type="Proteomes" id="UP001649230"/>
    </source>
</evidence>
<proteinExistence type="predicted"/>
<sequence>MKLSVKLVIGIVALIALAGVITGAMALKSIQDSNKITNIELVDGQSVYGIPGAQMIVRMGKTIAVSTDNEGIPDLTAGKDLLPGTSVADNHLLFFPKDTRGLKADPNTDNEIWITVRGGFTAYDSNGKKIAPISE</sequence>
<gene>
    <name evidence="1" type="ORF">L0M14_16975</name>
</gene>
<dbReference type="Proteomes" id="UP001649230">
    <property type="component" value="Chromosome"/>
</dbReference>
<organism evidence="1 2">
    <name type="scientific">Paenibacillus hexagrammi</name>
    <dbReference type="NCBI Taxonomy" id="2908839"/>
    <lineage>
        <taxon>Bacteria</taxon>
        <taxon>Bacillati</taxon>
        <taxon>Bacillota</taxon>
        <taxon>Bacilli</taxon>
        <taxon>Bacillales</taxon>
        <taxon>Paenibacillaceae</taxon>
        <taxon>Paenibacillus</taxon>
    </lineage>
</organism>
<accession>A0ABY3SE60</accession>
<name>A0ABY3SE60_9BACL</name>
<reference evidence="1 2" key="1">
    <citation type="journal article" date="2024" name="Int. J. Syst. Evol. Microbiol.">
        <title>Paenibacillus hexagrammi sp. nov., a novel bacterium isolated from the gut content of Hexagrammos agrammus.</title>
        <authorList>
            <person name="Jung H.K."/>
            <person name="Kim D.G."/>
            <person name="Zin H."/>
            <person name="Park J."/>
            <person name="Jung H."/>
            <person name="Kim Y.O."/>
            <person name="Kong H.J."/>
            <person name="Kim J.W."/>
            <person name="Kim Y.S."/>
        </authorList>
    </citation>
    <scope>NUCLEOTIDE SEQUENCE [LARGE SCALE GENOMIC DNA]</scope>
    <source>
        <strain evidence="1 2">YPD9-1</strain>
    </source>
</reference>
<evidence type="ECO:0000313" key="1">
    <source>
        <dbReference type="EMBL" id="UJF31509.1"/>
    </source>
</evidence>
<keyword evidence="2" id="KW-1185">Reference proteome</keyword>
<dbReference type="RefSeq" id="WP_235117855.1">
    <property type="nucleotide sequence ID" value="NZ_CP090978.1"/>
</dbReference>